<evidence type="ECO:0000256" key="1">
    <source>
        <dbReference type="SAM" id="Phobius"/>
    </source>
</evidence>
<dbReference type="EMBL" id="BMNC01000004">
    <property type="protein sequence ID" value="GGM92275.1"/>
    <property type="molecule type" value="Genomic_DNA"/>
</dbReference>
<feature type="transmembrane region" description="Helical" evidence="1">
    <location>
        <begin position="190"/>
        <end position="207"/>
    </location>
</feature>
<name>A0ABQ2HWQ7_9PSEU</name>
<sequence>MTWIVWRQQRPVFITLVAGLVVSVAVILMWRAGMAGDLRAGNLEACVEKIFDGCGGKAADEFQDVWFDRLHAAQGTVLAAPALIGVFVGAPLFAREYEQGTHALAFTQSVSRTRWMAAKFAVAALPALVVVLVYQFVVHSWLDVAGDLGPLATGPFYFTTFDAQGVSPVAYTLFAYTLGMVAGALFKRTLVAMTLTLGLFIAARIALSGVREFMITPTRVLSDDLDGRSPVERGPLVVESGFLDARGAVVADPTPMMNCAGRNDAQGITDFEVCYRENGLAQRFTDVIPVEQATTLHLLEASVFAGFAVLFVLGTVWAVRRQV</sequence>
<keyword evidence="3" id="KW-1185">Reference proteome</keyword>
<dbReference type="RefSeq" id="WP_189155533.1">
    <property type="nucleotide sequence ID" value="NZ_BMNC01000004.1"/>
</dbReference>
<dbReference type="Proteomes" id="UP000597656">
    <property type="component" value="Unassembled WGS sequence"/>
</dbReference>
<feature type="transmembrane region" description="Helical" evidence="1">
    <location>
        <begin position="115"/>
        <end position="136"/>
    </location>
</feature>
<feature type="transmembrane region" description="Helical" evidence="1">
    <location>
        <begin position="156"/>
        <end position="178"/>
    </location>
</feature>
<keyword evidence="1" id="KW-1133">Transmembrane helix</keyword>
<feature type="transmembrane region" description="Helical" evidence="1">
    <location>
        <begin position="301"/>
        <end position="319"/>
    </location>
</feature>
<reference evidence="3" key="1">
    <citation type="journal article" date="2019" name="Int. J. Syst. Evol. Microbiol.">
        <title>The Global Catalogue of Microorganisms (GCM) 10K type strain sequencing project: providing services to taxonomists for standard genome sequencing and annotation.</title>
        <authorList>
            <consortium name="The Broad Institute Genomics Platform"/>
            <consortium name="The Broad Institute Genome Sequencing Center for Infectious Disease"/>
            <person name="Wu L."/>
            <person name="Ma J."/>
        </authorList>
    </citation>
    <scope>NUCLEOTIDE SEQUENCE [LARGE SCALE GENOMIC DNA]</scope>
    <source>
        <strain evidence="3">CGMCC 4.7319</strain>
    </source>
</reference>
<evidence type="ECO:0000313" key="2">
    <source>
        <dbReference type="EMBL" id="GGM92275.1"/>
    </source>
</evidence>
<feature type="transmembrane region" description="Helical" evidence="1">
    <location>
        <begin position="12"/>
        <end position="30"/>
    </location>
</feature>
<proteinExistence type="predicted"/>
<keyword evidence="1" id="KW-0472">Membrane</keyword>
<evidence type="ECO:0000313" key="3">
    <source>
        <dbReference type="Proteomes" id="UP000597656"/>
    </source>
</evidence>
<organism evidence="2 3">
    <name type="scientific">Lentzea pudingi</name>
    <dbReference type="NCBI Taxonomy" id="1789439"/>
    <lineage>
        <taxon>Bacteria</taxon>
        <taxon>Bacillati</taxon>
        <taxon>Actinomycetota</taxon>
        <taxon>Actinomycetes</taxon>
        <taxon>Pseudonocardiales</taxon>
        <taxon>Pseudonocardiaceae</taxon>
        <taxon>Lentzea</taxon>
    </lineage>
</organism>
<feature type="transmembrane region" description="Helical" evidence="1">
    <location>
        <begin position="72"/>
        <end position="94"/>
    </location>
</feature>
<accession>A0ABQ2HWQ7</accession>
<comment type="caution">
    <text evidence="2">The sequence shown here is derived from an EMBL/GenBank/DDBJ whole genome shotgun (WGS) entry which is preliminary data.</text>
</comment>
<protein>
    <submittedName>
        <fullName evidence="2">Transporter</fullName>
    </submittedName>
</protein>
<keyword evidence="1" id="KW-0812">Transmembrane</keyword>
<gene>
    <name evidence="2" type="ORF">GCM10011609_32050</name>
</gene>